<feature type="transmembrane region" description="Helical" evidence="1">
    <location>
        <begin position="133"/>
        <end position="152"/>
    </location>
</feature>
<evidence type="ECO:0000313" key="3">
    <source>
        <dbReference type="Proteomes" id="UP000320679"/>
    </source>
</evidence>
<reference evidence="2 3" key="1">
    <citation type="submission" date="2019-03" db="EMBL/GenBank/DDBJ databases">
        <title>Metabolic potential of uncultured bacteria and archaea associated with petroleum seepage in deep-sea sediments.</title>
        <authorList>
            <person name="Dong X."/>
            <person name="Hubert C."/>
        </authorList>
    </citation>
    <scope>NUCLEOTIDE SEQUENCE [LARGE SCALE GENOMIC DNA]</scope>
    <source>
        <strain evidence="2">E29_bin78</strain>
    </source>
</reference>
<evidence type="ECO:0000313" key="2">
    <source>
        <dbReference type="EMBL" id="TET48391.1"/>
    </source>
</evidence>
<dbReference type="EMBL" id="SOJK01000028">
    <property type="protein sequence ID" value="TET48391.1"/>
    <property type="molecule type" value="Genomic_DNA"/>
</dbReference>
<evidence type="ECO:0000256" key="1">
    <source>
        <dbReference type="SAM" id="Phobius"/>
    </source>
</evidence>
<comment type="caution">
    <text evidence="2">The sequence shown here is derived from an EMBL/GenBank/DDBJ whole genome shotgun (WGS) entry which is preliminary data.</text>
</comment>
<dbReference type="AlphaFoldDB" id="A0A523V147"/>
<sequence length="858" mass="100475">MINHLIEYYKIPHPLDENKGNIVISDPGKLGEKCFKIWVDDKKSSGPAELPRILRVLISPEEKPNPEDVDLVKRFEGNAEIQDSHNWGIFKLRIFLRFTAACAVGYFIYWTIFNFPWFWVPATVFLEGILGDTLTGIFQGVVIAFVPGLSFIRNFVGAKRWVQANLRSQYTRIYARFGRSSRDYFAKEVKKCLKNIEAGAREEKVFLKITPVRDILEEILTSYQVSLDFARDWCERFEEILEELSQRARKEVFLEGVAIKLDQLRKDLLLYYLEGFQMVPLKVAATNSSPEEFFPLVGQDFDLTSSILAKGFREKSNHLRDFLNATSSIRQQIYSSFDSLKNVKGKRERIRWLEDIEEGFESLRNTTGNFHFGENPYITHERGENLSNFYDRLYHLFGEAKIDILQGEKAVKRVFFRRVKIKTEWAQGKRIEELKLKVERLLCQGVGTKKGYERISHLFSFFGSNLKRSLAFSAVVLVAFASLLSFKALGPHEVLTAIYLRWGVKERATQKTPFFSRGVRVYRFGQGMPIFPKKELFWQPPLPLVFSHKIDFNQLQKFTSYMIFAAPTDTLYKKGLKLLAGAYGGYFEVVEISFDFVPKDKEAWTKYDYDGKGTERLRREITSMVDEWRGELFDFRESPLINLEDEEEMEEVFSGSYFKKLWNEGRMREIIKSQIFKSPVMTYQYGTYAEMIEPGIDLTLRNLEQEEAKVRYSDLSRKERERKLAKIEEFKSWVEKIKRDTLEMVREEYGALRKDPEEFKKYLSDPESISELRGFETVWSAVRRIMLQEYIAEKLIRIMKGDLGEEKRQEILQMLVKKVRENPYFASLIEIREVKAKVSFMDSHGYRSLVSKITKEVI</sequence>
<gene>
    <name evidence="2" type="ORF">E3J59_00625</name>
</gene>
<name>A0A523V147_UNCAE</name>
<feature type="transmembrane region" description="Helical" evidence="1">
    <location>
        <begin position="470"/>
        <end position="489"/>
    </location>
</feature>
<proteinExistence type="predicted"/>
<keyword evidence="1" id="KW-0812">Transmembrane</keyword>
<accession>A0A523V147</accession>
<keyword evidence="1" id="KW-1133">Transmembrane helix</keyword>
<organism evidence="2 3">
    <name type="scientific">Aerophobetes bacterium</name>
    <dbReference type="NCBI Taxonomy" id="2030807"/>
    <lineage>
        <taxon>Bacteria</taxon>
        <taxon>Candidatus Aerophobota</taxon>
    </lineage>
</organism>
<feature type="transmembrane region" description="Helical" evidence="1">
    <location>
        <begin position="94"/>
        <end position="113"/>
    </location>
</feature>
<protein>
    <submittedName>
        <fullName evidence="2">Uncharacterized protein</fullName>
    </submittedName>
</protein>
<dbReference type="Proteomes" id="UP000320679">
    <property type="component" value="Unassembled WGS sequence"/>
</dbReference>
<keyword evidence="1" id="KW-0472">Membrane</keyword>